<sequence>MAEKHEIRAYPQASTILASLVSENDIVTIANSAFTQLSGISVEQILGSCISLRIVDLTYKGQNFAQLRSFVEHFGKQNINIECLASLVNQYSFRLPVKLQICANFLSDKHVSVYLQSFNNPSVDSITGLPNGCAMRAYADSITGFKANGVQNSVLLVLSVSHFSSLNFRYGYLAGDRYLRNLGQKIQKLLPHSLVVRYANAKFGIWLEGSTLNKKEGNRASIVRICENLHMITKGGIDIGSGKIVDKNIAIGVSQTRKQYDSYHAMEIAAEMAMLETQKRHKAYYTFAHPTLSSEILVKSLIIDELPLALLSSQIQIHYQAQFSLDRNSLVGFEALSRWFHPQLGHISPNQFITISEEIGMHTEFDLWVFESVCKQAIIWEKQGFRVPKLAINISPKTAESPDFIEEIKAVVTRTQANVNLYELEITETAKVNNPPQLKANIISLRNLGFQIAIDDFGAGYSSLDLLRNFHSYIETLKIDKALIENIAVADFDRLFIKNVIEMGKLSNVLILAEGVENDAQLAVLKTLNCDIAQGYHLAKPVDCFGAQALMLKHRRTRSKCFQLTQPLQIQVADPIISLSNTA</sequence>
<comment type="caution">
    <text evidence="3">The sequence shown here is derived from an EMBL/GenBank/DDBJ whole genome shotgun (WGS) entry which is preliminary data.</text>
</comment>
<name>A0A420E6L1_9ALTE</name>
<dbReference type="Proteomes" id="UP000286482">
    <property type="component" value="Unassembled WGS sequence"/>
</dbReference>
<dbReference type="AlphaFoldDB" id="A0A420E6L1"/>
<dbReference type="SUPFAM" id="SSF141868">
    <property type="entry name" value="EAL domain-like"/>
    <property type="match status" value="1"/>
</dbReference>
<evidence type="ECO:0000313" key="3">
    <source>
        <dbReference type="EMBL" id="RKF13700.1"/>
    </source>
</evidence>
<dbReference type="Gene3D" id="3.20.20.450">
    <property type="entry name" value="EAL domain"/>
    <property type="match status" value="1"/>
</dbReference>
<evidence type="ECO:0000313" key="4">
    <source>
        <dbReference type="Proteomes" id="UP000286482"/>
    </source>
</evidence>
<dbReference type="SUPFAM" id="SSF55073">
    <property type="entry name" value="Nucleotide cyclase"/>
    <property type="match status" value="1"/>
</dbReference>
<dbReference type="EMBL" id="RAQO01000010">
    <property type="protein sequence ID" value="RKF13700.1"/>
    <property type="molecule type" value="Genomic_DNA"/>
</dbReference>
<dbReference type="CDD" id="cd01948">
    <property type="entry name" value="EAL"/>
    <property type="match status" value="1"/>
</dbReference>
<dbReference type="SMART" id="SM00052">
    <property type="entry name" value="EAL"/>
    <property type="match status" value="1"/>
</dbReference>
<dbReference type="InterPro" id="IPR043128">
    <property type="entry name" value="Rev_trsase/Diguanyl_cyclase"/>
</dbReference>
<dbReference type="RefSeq" id="WP_120356410.1">
    <property type="nucleotide sequence ID" value="NZ_RAQO01000010.1"/>
</dbReference>
<dbReference type="Pfam" id="PF00990">
    <property type="entry name" value="GGDEF"/>
    <property type="match status" value="1"/>
</dbReference>
<feature type="domain" description="EAL" evidence="1">
    <location>
        <begin position="299"/>
        <end position="555"/>
    </location>
</feature>
<keyword evidence="4" id="KW-1185">Reference proteome</keyword>
<dbReference type="InterPro" id="IPR029787">
    <property type="entry name" value="Nucleotide_cyclase"/>
</dbReference>
<dbReference type="PROSITE" id="PS50883">
    <property type="entry name" value="EAL"/>
    <property type="match status" value="1"/>
</dbReference>
<organism evidence="3 4">
    <name type="scientific">Alginatibacterium sediminis</name>
    <dbReference type="NCBI Taxonomy" id="2164068"/>
    <lineage>
        <taxon>Bacteria</taxon>
        <taxon>Pseudomonadati</taxon>
        <taxon>Pseudomonadota</taxon>
        <taxon>Gammaproteobacteria</taxon>
        <taxon>Alteromonadales</taxon>
        <taxon>Alteromonadaceae</taxon>
        <taxon>Alginatibacterium</taxon>
    </lineage>
</organism>
<evidence type="ECO:0000259" key="2">
    <source>
        <dbReference type="PROSITE" id="PS50887"/>
    </source>
</evidence>
<dbReference type="InterPro" id="IPR000160">
    <property type="entry name" value="GGDEF_dom"/>
</dbReference>
<dbReference type="OrthoDB" id="9812358at2"/>
<gene>
    <name evidence="3" type="ORF">DBZ36_18180</name>
</gene>
<dbReference type="Gene3D" id="3.30.70.270">
    <property type="match status" value="1"/>
</dbReference>
<accession>A0A420E6L1</accession>
<dbReference type="InterPro" id="IPR035919">
    <property type="entry name" value="EAL_sf"/>
</dbReference>
<dbReference type="PROSITE" id="PS50887">
    <property type="entry name" value="GGDEF"/>
    <property type="match status" value="1"/>
</dbReference>
<dbReference type="NCBIfam" id="TIGR00254">
    <property type="entry name" value="GGDEF"/>
    <property type="match status" value="1"/>
</dbReference>
<proteinExistence type="predicted"/>
<dbReference type="InterPro" id="IPR001633">
    <property type="entry name" value="EAL_dom"/>
</dbReference>
<protein>
    <submittedName>
        <fullName evidence="3">EAL domain-containing protein</fullName>
    </submittedName>
</protein>
<dbReference type="GO" id="GO:0071111">
    <property type="term" value="F:cyclic-guanylate-specific phosphodiesterase activity"/>
    <property type="evidence" value="ECO:0007669"/>
    <property type="project" value="InterPro"/>
</dbReference>
<dbReference type="SMART" id="SM00267">
    <property type="entry name" value="GGDEF"/>
    <property type="match status" value="1"/>
</dbReference>
<evidence type="ECO:0000259" key="1">
    <source>
        <dbReference type="PROSITE" id="PS50883"/>
    </source>
</evidence>
<dbReference type="Pfam" id="PF00563">
    <property type="entry name" value="EAL"/>
    <property type="match status" value="1"/>
</dbReference>
<dbReference type="InterPro" id="IPR050706">
    <property type="entry name" value="Cyclic-di-GMP_PDE-like"/>
</dbReference>
<reference evidence="3 4" key="1">
    <citation type="submission" date="2018-09" db="EMBL/GenBank/DDBJ databases">
        <authorList>
            <person name="Wang Z."/>
        </authorList>
    </citation>
    <scope>NUCLEOTIDE SEQUENCE [LARGE SCALE GENOMIC DNA]</scope>
    <source>
        <strain evidence="3 4">ALS 81</strain>
    </source>
</reference>
<dbReference type="PANTHER" id="PTHR33121:SF70">
    <property type="entry name" value="SIGNALING PROTEIN YKOW"/>
    <property type="match status" value="1"/>
</dbReference>
<dbReference type="PANTHER" id="PTHR33121">
    <property type="entry name" value="CYCLIC DI-GMP PHOSPHODIESTERASE PDEF"/>
    <property type="match status" value="1"/>
</dbReference>
<feature type="domain" description="GGDEF" evidence="2">
    <location>
        <begin position="151"/>
        <end position="290"/>
    </location>
</feature>